<gene>
    <name evidence="6" type="ORF">FO013_16790</name>
</gene>
<dbReference type="Gene3D" id="1.10.10.10">
    <property type="entry name" value="Winged helix-like DNA-binding domain superfamily/Winged helix DNA-binding domain"/>
    <property type="match status" value="1"/>
</dbReference>
<dbReference type="Proteomes" id="UP000316406">
    <property type="component" value="Unassembled WGS sequence"/>
</dbReference>
<name>A0A556C937_BREAU</name>
<dbReference type="InterPro" id="IPR011008">
    <property type="entry name" value="Dimeric_a/b-barrel"/>
</dbReference>
<evidence type="ECO:0000256" key="2">
    <source>
        <dbReference type="ARBA" id="ARBA00023125"/>
    </source>
</evidence>
<evidence type="ECO:0000256" key="1">
    <source>
        <dbReference type="ARBA" id="ARBA00023015"/>
    </source>
</evidence>
<dbReference type="PANTHER" id="PTHR30154:SF34">
    <property type="entry name" value="TRANSCRIPTIONAL REGULATOR AZLB"/>
    <property type="match status" value="1"/>
</dbReference>
<dbReference type="AlphaFoldDB" id="A0A556C937"/>
<dbReference type="GO" id="GO:0043565">
    <property type="term" value="F:sequence-specific DNA binding"/>
    <property type="evidence" value="ECO:0007669"/>
    <property type="project" value="InterPro"/>
</dbReference>
<keyword evidence="2" id="KW-0238">DNA-binding</keyword>
<keyword evidence="7" id="KW-1185">Reference proteome</keyword>
<dbReference type="InterPro" id="IPR019888">
    <property type="entry name" value="Tscrpt_reg_AsnC-like"/>
</dbReference>
<dbReference type="SUPFAM" id="SSF46785">
    <property type="entry name" value="Winged helix' DNA-binding domain"/>
    <property type="match status" value="2"/>
</dbReference>
<evidence type="ECO:0000313" key="7">
    <source>
        <dbReference type="Proteomes" id="UP000316406"/>
    </source>
</evidence>
<proteinExistence type="predicted"/>
<evidence type="ECO:0000313" key="6">
    <source>
        <dbReference type="EMBL" id="TSI13964.1"/>
    </source>
</evidence>
<feature type="domain" description="HTH asnC-type" evidence="5">
    <location>
        <begin position="39"/>
        <end position="79"/>
    </location>
</feature>
<feature type="domain" description="Transcription regulator AsnC/Lrp ligand binding" evidence="4">
    <location>
        <begin position="267"/>
        <end position="332"/>
    </location>
</feature>
<evidence type="ECO:0000259" key="4">
    <source>
        <dbReference type="Pfam" id="PF01037"/>
    </source>
</evidence>
<dbReference type="SUPFAM" id="SSF54909">
    <property type="entry name" value="Dimeric alpha+beta barrel"/>
    <property type="match status" value="1"/>
</dbReference>
<dbReference type="EMBL" id="VLTK01000010">
    <property type="protein sequence ID" value="TSI13964.1"/>
    <property type="molecule type" value="Genomic_DNA"/>
</dbReference>
<organism evidence="6 7">
    <name type="scientific">Brevibacterium aurantiacum</name>
    <dbReference type="NCBI Taxonomy" id="273384"/>
    <lineage>
        <taxon>Bacteria</taxon>
        <taxon>Bacillati</taxon>
        <taxon>Actinomycetota</taxon>
        <taxon>Actinomycetes</taxon>
        <taxon>Micrococcales</taxon>
        <taxon>Brevibacteriaceae</taxon>
        <taxon>Brevibacterium</taxon>
    </lineage>
</organism>
<dbReference type="Pfam" id="PF13404">
    <property type="entry name" value="HTH_AsnC-type"/>
    <property type="match status" value="1"/>
</dbReference>
<reference evidence="6 7" key="1">
    <citation type="submission" date="2019-07" db="EMBL/GenBank/DDBJ databases">
        <title>Draft genome sequence of Brevibacterium aurantiacum XU54 isolated from Xinjiang China.</title>
        <authorList>
            <person name="Xu X."/>
        </authorList>
    </citation>
    <scope>NUCLEOTIDE SEQUENCE [LARGE SCALE GENOMIC DNA]</scope>
    <source>
        <strain evidence="6 7">XU54</strain>
    </source>
</reference>
<dbReference type="GO" id="GO:0043200">
    <property type="term" value="P:response to amino acid"/>
    <property type="evidence" value="ECO:0007669"/>
    <property type="project" value="TreeGrafter"/>
</dbReference>
<dbReference type="InterPro" id="IPR000485">
    <property type="entry name" value="AsnC-type_HTH_dom"/>
</dbReference>
<sequence>MNDYAMSIGCALYLFKRRGRCEGYCQMSTSNLNRTPRPLNDLDQGIVRALHDNGRAAWSSIAAETNSSTSTVRRRFEALNRDGRLRVTGRVDVTRLGLAVPVMVQFRGRDSSRPDFLQSLQVRTDVRYVGAVAGSAGCVAEIVMPSLVDIQWVIHEITLAFDVSAELFVATHTYTSGQDWLPATVNREIDVRQERLEAKLSREESTVLGLLLEDGRTSLSDLAAPIEKSESTARRILESLISREIVSFRVLVEPELLGFESSFWAWLNVEPSHLTAIGTELAAMKETKTLFATTGRYNLVGQFVLKFHTDMHAFMTDVLGSIAGIKASEIMMQTSTHKRVWNMVENSSYIGVSGPGWLFESSMPMPAQQNMNQTPLAGEDSGVD</sequence>
<dbReference type="SMART" id="SM00344">
    <property type="entry name" value="HTH_ASNC"/>
    <property type="match status" value="2"/>
</dbReference>
<dbReference type="InterPro" id="IPR019887">
    <property type="entry name" value="Tscrpt_reg_AsnC/Lrp_C"/>
</dbReference>
<keyword evidence="3" id="KW-0804">Transcription</keyword>
<evidence type="ECO:0000256" key="3">
    <source>
        <dbReference type="ARBA" id="ARBA00023163"/>
    </source>
</evidence>
<comment type="caution">
    <text evidence="6">The sequence shown here is derived from an EMBL/GenBank/DDBJ whole genome shotgun (WGS) entry which is preliminary data.</text>
</comment>
<dbReference type="Pfam" id="PF01037">
    <property type="entry name" value="AsnC_trans_reg"/>
    <property type="match status" value="1"/>
</dbReference>
<dbReference type="InterPro" id="IPR036390">
    <property type="entry name" value="WH_DNA-bd_sf"/>
</dbReference>
<dbReference type="GO" id="GO:0005829">
    <property type="term" value="C:cytosol"/>
    <property type="evidence" value="ECO:0007669"/>
    <property type="project" value="TreeGrafter"/>
</dbReference>
<accession>A0A556C937</accession>
<dbReference type="Gene3D" id="3.30.70.920">
    <property type="match status" value="1"/>
</dbReference>
<dbReference type="OrthoDB" id="4050641at2"/>
<evidence type="ECO:0000259" key="5">
    <source>
        <dbReference type="Pfam" id="PF13404"/>
    </source>
</evidence>
<protein>
    <submittedName>
        <fullName evidence="6">Lrp/AsnC family transcriptional regulator</fullName>
    </submittedName>
</protein>
<keyword evidence="1" id="KW-0805">Transcription regulation</keyword>
<dbReference type="PANTHER" id="PTHR30154">
    <property type="entry name" value="LEUCINE-RESPONSIVE REGULATORY PROTEIN"/>
    <property type="match status" value="1"/>
</dbReference>
<dbReference type="InterPro" id="IPR036388">
    <property type="entry name" value="WH-like_DNA-bd_sf"/>
</dbReference>